<feature type="compositionally biased region" description="Basic and acidic residues" evidence="1">
    <location>
        <begin position="48"/>
        <end position="60"/>
    </location>
</feature>
<reference evidence="3" key="1">
    <citation type="journal article" date="2011" name="Nature">
        <title>Genome sequence and analysis of the tuber crop potato.</title>
        <authorList>
            <consortium name="The Potato Genome Sequencing Consortium"/>
        </authorList>
    </citation>
    <scope>NUCLEOTIDE SEQUENCE [LARGE SCALE GENOMIC DNA]</scope>
    <source>
        <strain evidence="3">cv. DM1-3 516 R44</strain>
    </source>
</reference>
<dbReference type="HOGENOM" id="CLU_2946204_0_0_1"/>
<dbReference type="Gramene" id="PGSC0003DMT400038025">
    <property type="protein sequence ID" value="PGSC0003DMT400038025"/>
    <property type="gene ID" value="PGSC0003DMG402014665"/>
</dbReference>
<accession>M1B685</accession>
<dbReference type="EnsemblPlants" id="PGSC0003DMT400038025">
    <property type="protein sequence ID" value="PGSC0003DMT400038025"/>
    <property type="gene ID" value="PGSC0003DMG402014665"/>
</dbReference>
<sequence>MNNNDPNRGSQMKSETRSSAWQLQSHPFLFSLLSHIYKSQPDGNQITVDKETTEQAKEGD</sequence>
<protein>
    <submittedName>
        <fullName evidence="2">Uncharacterized protein</fullName>
    </submittedName>
</protein>
<dbReference type="Proteomes" id="UP000011115">
    <property type="component" value="Unassembled WGS sequence"/>
</dbReference>
<feature type="region of interest" description="Disordered" evidence="1">
    <location>
        <begin position="1"/>
        <end position="20"/>
    </location>
</feature>
<dbReference type="AlphaFoldDB" id="M1B685"/>
<name>M1B685_SOLTU</name>
<proteinExistence type="predicted"/>
<evidence type="ECO:0000313" key="2">
    <source>
        <dbReference type="EnsemblPlants" id="PGSC0003DMT400038025"/>
    </source>
</evidence>
<reference evidence="2" key="2">
    <citation type="submission" date="2015-06" db="UniProtKB">
        <authorList>
            <consortium name="EnsemblPlants"/>
        </authorList>
    </citation>
    <scope>IDENTIFICATION</scope>
    <source>
        <strain evidence="2">DM1-3 516 R44</strain>
    </source>
</reference>
<feature type="region of interest" description="Disordered" evidence="1">
    <location>
        <begin position="40"/>
        <end position="60"/>
    </location>
</feature>
<evidence type="ECO:0000313" key="3">
    <source>
        <dbReference type="Proteomes" id="UP000011115"/>
    </source>
</evidence>
<keyword evidence="3" id="KW-1185">Reference proteome</keyword>
<evidence type="ECO:0000256" key="1">
    <source>
        <dbReference type="SAM" id="MobiDB-lite"/>
    </source>
</evidence>
<dbReference type="PaxDb" id="4113-PGSC0003DMT400038025"/>
<dbReference type="InParanoid" id="M1B685"/>
<organism evidence="2 3">
    <name type="scientific">Solanum tuberosum</name>
    <name type="common">Potato</name>
    <dbReference type="NCBI Taxonomy" id="4113"/>
    <lineage>
        <taxon>Eukaryota</taxon>
        <taxon>Viridiplantae</taxon>
        <taxon>Streptophyta</taxon>
        <taxon>Embryophyta</taxon>
        <taxon>Tracheophyta</taxon>
        <taxon>Spermatophyta</taxon>
        <taxon>Magnoliopsida</taxon>
        <taxon>eudicotyledons</taxon>
        <taxon>Gunneridae</taxon>
        <taxon>Pentapetalae</taxon>
        <taxon>asterids</taxon>
        <taxon>lamiids</taxon>
        <taxon>Solanales</taxon>
        <taxon>Solanaceae</taxon>
        <taxon>Solanoideae</taxon>
        <taxon>Solaneae</taxon>
        <taxon>Solanum</taxon>
    </lineage>
</organism>